<dbReference type="Proteomes" id="UP000646911">
    <property type="component" value="Unassembled WGS sequence"/>
</dbReference>
<keyword evidence="1" id="KW-0472">Membrane</keyword>
<comment type="caution">
    <text evidence="3">The sequence shown here is derived from an EMBL/GenBank/DDBJ whole genome shotgun (WGS) entry which is preliminary data.</text>
</comment>
<gene>
    <name evidence="3" type="ORF">H8L47_22925</name>
</gene>
<evidence type="ECO:0000259" key="2">
    <source>
        <dbReference type="Pfam" id="PF00487"/>
    </source>
</evidence>
<organism evidence="3 4">
    <name type="scientific">Undibacterium umbellatum</name>
    <dbReference type="NCBI Taxonomy" id="2762300"/>
    <lineage>
        <taxon>Bacteria</taxon>
        <taxon>Pseudomonadati</taxon>
        <taxon>Pseudomonadota</taxon>
        <taxon>Betaproteobacteria</taxon>
        <taxon>Burkholderiales</taxon>
        <taxon>Oxalobacteraceae</taxon>
        <taxon>Undibacterium</taxon>
    </lineage>
</organism>
<feature type="transmembrane region" description="Helical" evidence="1">
    <location>
        <begin position="261"/>
        <end position="282"/>
    </location>
</feature>
<evidence type="ECO:0000313" key="4">
    <source>
        <dbReference type="Proteomes" id="UP000646911"/>
    </source>
</evidence>
<dbReference type="EMBL" id="JACOFX010000016">
    <property type="protein sequence ID" value="MBC3910425.1"/>
    <property type="molecule type" value="Genomic_DNA"/>
</dbReference>
<name>A0ABR6ZFD2_9BURK</name>
<keyword evidence="4" id="KW-1185">Reference proteome</keyword>
<feature type="domain" description="Fatty acid desaturase" evidence="2">
    <location>
        <begin position="261"/>
        <end position="476"/>
    </location>
</feature>
<feature type="transmembrane region" description="Helical" evidence="1">
    <location>
        <begin position="238"/>
        <end position="255"/>
    </location>
</feature>
<proteinExistence type="predicted"/>
<reference evidence="3 4" key="1">
    <citation type="submission" date="2020-08" db="EMBL/GenBank/DDBJ databases">
        <title>Novel species isolated from subtropical streams in China.</title>
        <authorList>
            <person name="Lu H."/>
        </authorList>
    </citation>
    <scope>NUCLEOTIDE SEQUENCE [LARGE SCALE GENOMIC DNA]</scope>
    <source>
        <strain evidence="3 4">NL8W</strain>
    </source>
</reference>
<evidence type="ECO:0000256" key="1">
    <source>
        <dbReference type="SAM" id="Phobius"/>
    </source>
</evidence>
<sequence>MNSTTSSFPHFTLLTKANWVRLNRILAWAMLITPVLQFFVRANLAHALLVDLGLLLAHGFLSLILFGMPKVKHKNFIFSMHVMGFLPHPLSLRHDFLMTGYRVALANFASLLLFIPDVRWLSLLFLYPLLRAPISVRQHLKGAISYALKRWGGRDIQQPGSGNLFLLFHHQLAACLIRSMNVIHSATLTDAVFPVVRRSAVISHKQTAISTLNRRQAGLPNLSSLGLDLLNASKLQRLFWPVLPLLTLAAYATVFSMQLYLLLPLVFVLHFLVSVTFTHDVLHGAAGFKPRSTEWILFAMSILLLESGHAFRQAHLHHHSHCLEHDDFEGSPAHLSLLGALKAGPTYIARHWLHAYRLAKSPVQKRWMQAELCAAILGIVIAILVLPWTAAPLTYCVFMYIGSCLYPITTAWLPHFKPDSSILGQARSLRGKIIPALLFNLSYHLEHHLYPQVPSYNLPQLADRLDPYFARLGVSVLHVV</sequence>
<keyword evidence="1" id="KW-0812">Transmembrane</keyword>
<keyword evidence="1" id="KW-1133">Transmembrane helix</keyword>
<feature type="transmembrane region" description="Helical" evidence="1">
    <location>
        <begin position="21"/>
        <end position="40"/>
    </location>
</feature>
<dbReference type="Pfam" id="PF00487">
    <property type="entry name" value="FA_desaturase"/>
    <property type="match status" value="1"/>
</dbReference>
<dbReference type="RefSeq" id="WP_186955934.1">
    <property type="nucleotide sequence ID" value="NZ_JACOFX010000016.1"/>
</dbReference>
<protein>
    <submittedName>
        <fullName evidence="3">Fatty acid desaturase</fullName>
    </submittedName>
</protein>
<evidence type="ECO:0000313" key="3">
    <source>
        <dbReference type="EMBL" id="MBC3910425.1"/>
    </source>
</evidence>
<feature type="transmembrane region" description="Helical" evidence="1">
    <location>
        <begin position="46"/>
        <end position="68"/>
    </location>
</feature>
<dbReference type="InterPro" id="IPR005804">
    <property type="entry name" value="FA_desaturase_dom"/>
</dbReference>
<accession>A0ABR6ZFD2</accession>
<feature type="transmembrane region" description="Helical" evidence="1">
    <location>
        <begin position="367"/>
        <end position="386"/>
    </location>
</feature>